<evidence type="ECO:0000256" key="1">
    <source>
        <dbReference type="ARBA" id="ARBA00004127"/>
    </source>
</evidence>
<sequence length="323" mass="37595">MATLEWLSKYLLVLAIPYFLGLVAWEWWATRQRPQYAELRGYALKDSAVSLSLGSIKLAMMALTALYTVPVFAWVYQHRLFTLSPLEVWTWPLLFIAEDFCYYWYHRSAHRVRLYWAEHVNHHSSEYYNFGTALRQSTLGPAYIFVFWLPLAWLGFHPLAIAVQAGISLVYQFWIHTETIRRLPRWFEWLFNTPSHHRVHHGSNGLYIDRNYGGILIVWDRLFGSFQPELPELPVRYGLVHNLHSYRLGTVIFHELRHLLREAWRARGLRNKLLWIFGPPEWTPEGPNWPADHPKALALSTGNAVTGLALAGSKPGEPPPNTP</sequence>
<keyword evidence="2 7" id="KW-0812">Transmembrane</keyword>
<evidence type="ECO:0000256" key="6">
    <source>
        <dbReference type="ARBA" id="ARBA00023136"/>
    </source>
</evidence>
<dbReference type="Pfam" id="PF04116">
    <property type="entry name" value="FA_hydroxylase"/>
    <property type="match status" value="1"/>
</dbReference>
<dbReference type="PANTHER" id="PTHR21624">
    <property type="entry name" value="STEROL DESATURASE-RELATED PROTEIN"/>
    <property type="match status" value="1"/>
</dbReference>
<feature type="domain" description="Fatty acid hydroxylase" evidence="8">
    <location>
        <begin position="92"/>
        <end position="225"/>
    </location>
</feature>
<feature type="transmembrane region" description="Helical" evidence="7">
    <location>
        <begin position="88"/>
        <end position="106"/>
    </location>
</feature>
<evidence type="ECO:0000313" key="10">
    <source>
        <dbReference type="Proteomes" id="UP000282106"/>
    </source>
</evidence>
<keyword evidence="5" id="KW-0443">Lipid metabolism</keyword>
<dbReference type="GO" id="GO:0008610">
    <property type="term" value="P:lipid biosynthetic process"/>
    <property type="evidence" value="ECO:0007669"/>
    <property type="project" value="InterPro"/>
</dbReference>
<feature type="transmembrane region" description="Helical" evidence="7">
    <location>
        <begin position="6"/>
        <end position="28"/>
    </location>
</feature>
<evidence type="ECO:0000256" key="7">
    <source>
        <dbReference type="SAM" id="Phobius"/>
    </source>
</evidence>
<dbReference type="GO" id="GO:0005506">
    <property type="term" value="F:iron ion binding"/>
    <property type="evidence" value="ECO:0007669"/>
    <property type="project" value="InterPro"/>
</dbReference>
<organism evidence="9 10">
    <name type="scientific">Stagnimonas aquatica</name>
    <dbReference type="NCBI Taxonomy" id="2689987"/>
    <lineage>
        <taxon>Bacteria</taxon>
        <taxon>Pseudomonadati</taxon>
        <taxon>Pseudomonadota</taxon>
        <taxon>Gammaproteobacteria</taxon>
        <taxon>Nevskiales</taxon>
        <taxon>Nevskiaceae</taxon>
        <taxon>Stagnimonas</taxon>
    </lineage>
</organism>
<protein>
    <submittedName>
        <fullName evidence="9">Sterol desaturase family protein</fullName>
    </submittedName>
</protein>
<dbReference type="InterPro" id="IPR051689">
    <property type="entry name" value="Sterol_desaturase/TMEM195"/>
</dbReference>
<dbReference type="GO" id="GO:0006643">
    <property type="term" value="P:membrane lipid metabolic process"/>
    <property type="evidence" value="ECO:0007669"/>
    <property type="project" value="TreeGrafter"/>
</dbReference>
<comment type="subcellular location">
    <subcellularLocation>
        <location evidence="1">Endomembrane system</location>
        <topology evidence="1">Multi-pass membrane protein</topology>
    </subcellularLocation>
</comment>
<keyword evidence="6 7" id="KW-0472">Membrane</keyword>
<dbReference type="EMBL" id="RJVO01000006">
    <property type="protein sequence ID" value="ROH88826.1"/>
    <property type="molecule type" value="Genomic_DNA"/>
</dbReference>
<dbReference type="AlphaFoldDB" id="A0A3N0V7Q0"/>
<evidence type="ECO:0000256" key="3">
    <source>
        <dbReference type="ARBA" id="ARBA00022989"/>
    </source>
</evidence>
<dbReference type="GO" id="GO:0050479">
    <property type="term" value="F:glyceryl-ether monooxygenase activity"/>
    <property type="evidence" value="ECO:0007669"/>
    <property type="project" value="TreeGrafter"/>
</dbReference>
<keyword evidence="3 7" id="KW-1133">Transmembrane helix</keyword>
<proteinExistence type="predicted"/>
<accession>A0A3N0V7Q0</accession>
<comment type="caution">
    <text evidence="9">The sequence shown here is derived from an EMBL/GenBank/DDBJ whole genome shotgun (WGS) entry which is preliminary data.</text>
</comment>
<keyword evidence="4" id="KW-0560">Oxidoreductase</keyword>
<dbReference type="InterPro" id="IPR006694">
    <property type="entry name" value="Fatty_acid_hydroxylase"/>
</dbReference>
<evidence type="ECO:0000259" key="8">
    <source>
        <dbReference type="Pfam" id="PF04116"/>
    </source>
</evidence>
<feature type="transmembrane region" description="Helical" evidence="7">
    <location>
        <begin position="49"/>
        <end position="76"/>
    </location>
</feature>
<evidence type="ECO:0000256" key="4">
    <source>
        <dbReference type="ARBA" id="ARBA00023002"/>
    </source>
</evidence>
<dbReference type="InParanoid" id="A0A3N0V7Q0"/>
<evidence type="ECO:0000256" key="2">
    <source>
        <dbReference type="ARBA" id="ARBA00022692"/>
    </source>
</evidence>
<reference evidence="9 10" key="1">
    <citation type="submission" date="2018-10" db="EMBL/GenBank/DDBJ databases">
        <authorList>
            <person name="Chen W.-M."/>
        </authorList>
    </citation>
    <scope>NUCLEOTIDE SEQUENCE [LARGE SCALE GENOMIC DNA]</scope>
    <source>
        <strain evidence="9 10">THS-13</strain>
    </source>
</reference>
<keyword evidence="10" id="KW-1185">Reference proteome</keyword>
<dbReference type="GO" id="GO:0012505">
    <property type="term" value="C:endomembrane system"/>
    <property type="evidence" value="ECO:0007669"/>
    <property type="project" value="UniProtKB-SubCell"/>
</dbReference>
<dbReference type="PANTHER" id="PTHR21624:SF1">
    <property type="entry name" value="ALKYLGLYCEROL MONOOXYGENASE"/>
    <property type="match status" value="1"/>
</dbReference>
<gene>
    <name evidence="9" type="ORF">ED208_13535</name>
</gene>
<dbReference type="Proteomes" id="UP000282106">
    <property type="component" value="Unassembled WGS sequence"/>
</dbReference>
<name>A0A3N0V7Q0_9GAMM</name>
<dbReference type="RefSeq" id="WP_123212448.1">
    <property type="nucleotide sequence ID" value="NZ_RJVO01000006.1"/>
</dbReference>
<dbReference type="GO" id="GO:0016020">
    <property type="term" value="C:membrane"/>
    <property type="evidence" value="ECO:0007669"/>
    <property type="project" value="GOC"/>
</dbReference>
<evidence type="ECO:0000313" key="9">
    <source>
        <dbReference type="EMBL" id="ROH88826.1"/>
    </source>
</evidence>
<evidence type="ECO:0000256" key="5">
    <source>
        <dbReference type="ARBA" id="ARBA00023098"/>
    </source>
</evidence>